<feature type="disulfide bond" evidence="12">
    <location>
        <begin position="230"/>
        <end position="239"/>
    </location>
</feature>
<evidence type="ECO:0000256" key="1">
    <source>
        <dbReference type="ARBA" id="ARBA00003309"/>
    </source>
</evidence>
<evidence type="ECO:0000259" key="15">
    <source>
        <dbReference type="PROSITE" id="PS50814"/>
    </source>
</evidence>
<comment type="caution">
    <text evidence="12">Lacks conserved residue(s) required for the propagation of feature annotation.</text>
</comment>
<name>A0A8S3YQ09_9EUPU</name>
<keyword evidence="17" id="KW-1185">Reference proteome</keyword>
<dbReference type="GO" id="GO:0005102">
    <property type="term" value="F:signaling receptor binding"/>
    <property type="evidence" value="ECO:0007669"/>
    <property type="project" value="TreeGrafter"/>
</dbReference>
<feature type="disulfide bond" evidence="12">
    <location>
        <begin position="276"/>
        <end position="286"/>
    </location>
</feature>
<dbReference type="Pfam" id="PF00008">
    <property type="entry name" value="EGF"/>
    <property type="match status" value="1"/>
</dbReference>
<dbReference type="PROSITE" id="PS01186">
    <property type="entry name" value="EGF_2"/>
    <property type="match status" value="1"/>
</dbReference>
<dbReference type="Gene3D" id="2.60.40.2170">
    <property type="entry name" value="Wnt, WIF domain"/>
    <property type="match status" value="1"/>
</dbReference>
<keyword evidence="7" id="KW-0879">Wnt signaling pathway</keyword>
<evidence type="ECO:0000256" key="11">
    <source>
        <dbReference type="ARBA" id="ARBA00023180"/>
    </source>
</evidence>
<comment type="function">
    <text evidence="1">Binds to WNT proteins and inhibits their activities. May be involved in mesoderm segmentation.</text>
</comment>
<evidence type="ECO:0000256" key="6">
    <source>
        <dbReference type="ARBA" id="ARBA00022536"/>
    </source>
</evidence>
<keyword evidence="8" id="KW-0732">Signal</keyword>
<evidence type="ECO:0000256" key="2">
    <source>
        <dbReference type="ARBA" id="ARBA00004613"/>
    </source>
</evidence>
<keyword evidence="6 12" id="KW-0245">EGF-like domain</keyword>
<dbReference type="InterPro" id="IPR013032">
    <property type="entry name" value="EGF-like_CS"/>
</dbReference>
<dbReference type="Gene3D" id="2.10.25.10">
    <property type="entry name" value="Laminin"/>
    <property type="match status" value="3"/>
</dbReference>
<dbReference type="Proteomes" id="UP000678393">
    <property type="component" value="Unassembled WGS sequence"/>
</dbReference>
<dbReference type="PRINTS" id="PR01901">
    <property type="entry name" value="WIFPROTEIN"/>
</dbReference>
<feature type="disulfide bond" evidence="12">
    <location>
        <begin position="294"/>
        <end position="303"/>
    </location>
</feature>
<evidence type="ECO:0000256" key="10">
    <source>
        <dbReference type="ARBA" id="ARBA00023157"/>
    </source>
</evidence>
<dbReference type="SMART" id="SM00181">
    <property type="entry name" value="EGF"/>
    <property type="match status" value="4"/>
</dbReference>
<protein>
    <recommendedName>
        <fullName evidence="3">Wnt inhibitory factor 1</fullName>
    </recommendedName>
</protein>
<keyword evidence="10 12" id="KW-1015">Disulfide bond</keyword>
<evidence type="ECO:0000313" key="17">
    <source>
        <dbReference type="Proteomes" id="UP000678393"/>
    </source>
</evidence>
<evidence type="ECO:0000256" key="4">
    <source>
        <dbReference type="ARBA" id="ARBA00022473"/>
    </source>
</evidence>
<sequence>MRDSLAPAWLCAVFLMCYSRNVGWARQRVRSRLSLWIDEAQVKTLTGYELEIKIITNGEVTPYVHNPELFDKILIPPEIDTVNLTWQAGADIYSYMFEDFISLDLDLLYQPLLGIPARGYIPRFPTVFQITIPCKGNQRGVASLMLGLRIFDHLRRPLEGTPIHFRLKKQCVAFATSSLCTQACLHGGTCNSHGVCECPQGFQGPFCDIALCNPPCQNNGTCISPSTCACPLGFYGNYCEKAVCGHVCHNGGQCLPEGFCWCAQGFYGDACEYSHCVPTCQNGGICRGSNQCQCSVLYSGNLCEIKEDADRARRSKETRLDKSRKAGDKQLST</sequence>
<reference evidence="16" key="1">
    <citation type="submission" date="2021-04" db="EMBL/GenBank/DDBJ databases">
        <authorList>
            <consortium name="Molecular Ecology Group"/>
        </authorList>
    </citation>
    <scope>NUCLEOTIDE SEQUENCE</scope>
</reference>
<keyword evidence="9" id="KW-0677">Repeat</keyword>
<proteinExistence type="predicted"/>
<dbReference type="InterPro" id="IPR050969">
    <property type="entry name" value="Dev_Signal_Modulators"/>
</dbReference>
<dbReference type="PROSITE" id="PS00022">
    <property type="entry name" value="EGF_1"/>
    <property type="match status" value="2"/>
</dbReference>
<dbReference type="SUPFAM" id="SSF57196">
    <property type="entry name" value="EGF/Laminin"/>
    <property type="match status" value="1"/>
</dbReference>
<keyword evidence="5" id="KW-0964">Secreted</keyword>
<evidence type="ECO:0000256" key="9">
    <source>
        <dbReference type="ARBA" id="ARBA00022737"/>
    </source>
</evidence>
<feature type="non-terminal residue" evidence="16">
    <location>
        <position position="333"/>
    </location>
</feature>
<feature type="domain" description="EGF-like" evidence="14">
    <location>
        <begin position="272"/>
        <end position="304"/>
    </location>
</feature>
<dbReference type="InterPro" id="IPR000742">
    <property type="entry name" value="EGF"/>
</dbReference>
<dbReference type="InterPro" id="IPR013309">
    <property type="entry name" value="Wnt-inh"/>
</dbReference>
<evidence type="ECO:0000256" key="8">
    <source>
        <dbReference type="ARBA" id="ARBA00022729"/>
    </source>
</evidence>
<dbReference type="PROSITE" id="PS50814">
    <property type="entry name" value="WIF"/>
    <property type="match status" value="1"/>
</dbReference>
<dbReference type="InterPro" id="IPR038677">
    <property type="entry name" value="WIF_sf"/>
</dbReference>
<evidence type="ECO:0000313" key="16">
    <source>
        <dbReference type="EMBL" id="CAG5117020.1"/>
    </source>
</evidence>
<dbReference type="OrthoDB" id="10045365at2759"/>
<evidence type="ECO:0000256" key="5">
    <source>
        <dbReference type="ARBA" id="ARBA00022525"/>
    </source>
</evidence>
<dbReference type="PROSITE" id="PS50026">
    <property type="entry name" value="EGF_3"/>
    <property type="match status" value="2"/>
</dbReference>
<dbReference type="InterPro" id="IPR003306">
    <property type="entry name" value="WIF"/>
</dbReference>
<comment type="subcellular location">
    <subcellularLocation>
        <location evidence="2">Secreted</location>
    </subcellularLocation>
</comment>
<dbReference type="GO" id="GO:0005576">
    <property type="term" value="C:extracellular region"/>
    <property type="evidence" value="ECO:0007669"/>
    <property type="project" value="UniProtKB-SubCell"/>
</dbReference>
<evidence type="ECO:0000259" key="14">
    <source>
        <dbReference type="PROSITE" id="PS50026"/>
    </source>
</evidence>
<feature type="domain" description="WIF" evidence="15">
    <location>
        <begin position="35"/>
        <end position="171"/>
    </location>
</feature>
<dbReference type="Pfam" id="PF12661">
    <property type="entry name" value="hEGF"/>
    <property type="match status" value="1"/>
</dbReference>
<keyword evidence="4" id="KW-0217">Developmental protein</keyword>
<feature type="disulfide bond" evidence="12">
    <location>
        <begin position="212"/>
        <end position="222"/>
    </location>
</feature>
<organism evidence="16 17">
    <name type="scientific">Candidula unifasciata</name>
    <dbReference type="NCBI Taxonomy" id="100452"/>
    <lineage>
        <taxon>Eukaryota</taxon>
        <taxon>Metazoa</taxon>
        <taxon>Spiralia</taxon>
        <taxon>Lophotrochozoa</taxon>
        <taxon>Mollusca</taxon>
        <taxon>Gastropoda</taxon>
        <taxon>Heterobranchia</taxon>
        <taxon>Euthyneura</taxon>
        <taxon>Panpulmonata</taxon>
        <taxon>Eupulmonata</taxon>
        <taxon>Stylommatophora</taxon>
        <taxon>Helicina</taxon>
        <taxon>Helicoidea</taxon>
        <taxon>Geomitridae</taxon>
        <taxon>Candidula</taxon>
    </lineage>
</organism>
<feature type="region of interest" description="Disordered" evidence="13">
    <location>
        <begin position="310"/>
        <end position="333"/>
    </location>
</feature>
<dbReference type="Pfam" id="PF02019">
    <property type="entry name" value="WIF"/>
    <property type="match status" value="1"/>
</dbReference>
<dbReference type="GO" id="GO:0016055">
    <property type="term" value="P:Wnt signaling pathway"/>
    <property type="evidence" value="ECO:0007669"/>
    <property type="project" value="UniProtKB-KW"/>
</dbReference>
<evidence type="ECO:0000256" key="3">
    <source>
        <dbReference type="ARBA" id="ARBA00013854"/>
    </source>
</evidence>
<dbReference type="SMART" id="SM00469">
    <property type="entry name" value="WIF"/>
    <property type="match status" value="1"/>
</dbReference>
<evidence type="ECO:0000256" key="7">
    <source>
        <dbReference type="ARBA" id="ARBA00022687"/>
    </source>
</evidence>
<evidence type="ECO:0000256" key="12">
    <source>
        <dbReference type="PROSITE-ProRule" id="PRU00076"/>
    </source>
</evidence>
<dbReference type="GO" id="GO:0009986">
    <property type="term" value="C:cell surface"/>
    <property type="evidence" value="ECO:0007669"/>
    <property type="project" value="TreeGrafter"/>
</dbReference>
<comment type="caution">
    <text evidence="16">The sequence shown here is derived from an EMBL/GenBank/DDBJ whole genome shotgun (WGS) entry which is preliminary data.</text>
</comment>
<feature type="domain" description="EGF-like" evidence="14">
    <location>
        <begin position="208"/>
        <end position="240"/>
    </location>
</feature>
<gene>
    <name evidence="16" type="ORF">CUNI_LOCUS2578</name>
</gene>
<keyword evidence="11" id="KW-0325">Glycoprotein</keyword>
<dbReference type="PANTHER" id="PTHR14949:SF56">
    <property type="entry name" value="EGF-LIKE-DOMAIN, MULTIPLE 7"/>
    <property type="match status" value="1"/>
</dbReference>
<dbReference type="PANTHER" id="PTHR14949">
    <property type="entry name" value="EGF-LIKE-DOMAIN, MULTIPLE 7, 8"/>
    <property type="match status" value="1"/>
</dbReference>
<accession>A0A8S3YQ09</accession>
<dbReference type="EMBL" id="CAJHNH020000335">
    <property type="protein sequence ID" value="CAG5117020.1"/>
    <property type="molecule type" value="Genomic_DNA"/>
</dbReference>
<dbReference type="AlphaFoldDB" id="A0A8S3YQ09"/>
<evidence type="ECO:0000256" key="13">
    <source>
        <dbReference type="SAM" id="MobiDB-lite"/>
    </source>
</evidence>